<evidence type="ECO:0000256" key="6">
    <source>
        <dbReference type="NCBIfam" id="TIGR03399"/>
    </source>
</evidence>
<reference evidence="9 10" key="1">
    <citation type="submission" date="2019-12" db="EMBL/GenBank/DDBJ databases">
        <authorList>
            <person name="Xu J."/>
        </authorList>
    </citation>
    <scope>NUCLEOTIDE SEQUENCE [LARGE SCALE GENOMIC DNA]</scope>
    <source>
        <strain evidence="9 10">HX-5-24</strain>
    </source>
</reference>
<dbReference type="GO" id="GO:0006396">
    <property type="term" value="P:RNA processing"/>
    <property type="evidence" value="ECO:0007669"/>
    <property type="project" value="UniProtKB-UniRule"/>
</dbReference>
<dbReference type="InterPro" id="IPR023797">
    <property type="entry name" value="RNA3'_phos_cyclase_dom"/>
</dbReference>
<dbReference type="PANTHER" id="PTHR11096">
    <property type="entry name" value="RNA 3' TERMINAL PHOSPHATE CYCLASE"/>
    <property type="match status" value="1"/>
</dbReference>
<dbReference type="Pfam" id="PF05189">
    <property type="entry name" value="RTC_insert"/>
    <property type="match status" value="1"/>
</dbReference>
<evidence type="ECO:0000259" key="8">
    <source>
        <dbReference type="Pfam" id="PF05189"/>
    </source>
</evidence>
<dbReference type="GO" id="GO:0003963">
    <property type="term" value="F:RNA-3'-phosphate cyclase activity"/>
    <property type="evidence" value="ECO:0007669"/>
    <property type="project" value="UniProtKB-UniRule"/>
</dbReference>
<evidence type="ECO:0000256" key="3">
    <source>
        <dbReference type="ARBA" id="ARBA00022741"/>
    </source>
</evidence>
<comment type="caution">
    <text evidence="9">The sequence shown here is derived from an EMBL/GenBank/DDBJ whole genome shotgun (WGS) entry which is preliminary data.</text>
</comment>
<dbReference type="Pfam" id="PF01137">
    <property type="entry name" value="RTC"/>
    <property type="match status" value="1"/>
</dbReference>
<dbReference type="Proteomes" id="UP000479692">
    <property type="component" value="Unassembled WGS sequence"/>
</dbReference>
<evidence type="ECO:0000256" key="2">
    <source>
        <dbReference type="ARBA" id="ARBA00022598"/>
    </source>
</evidence>
<evidence type="ECO:0000313" key="9">
    <source>
        <dbReference type="EMBL" id="MUV15450.1"/>
    </source>
</evidence>
<accession>A0A7C9HNY8</accession>
<dbReference type="InterPro" id="IPR013791">
    <property type="entry name" value="RNA3'-term_phos_cycl_insert"/>
</dbReference>
<dbReference type="EC" id="6.5.1.4" evidence="5 6"/>
<comment type="subcellular location">
    <subcellularLocation>
        <location evidence="5">Cytoplasm</location>
    </subcellularLocation>
</comment>
<dbReference type="Gene3D" id="3.65.10.20">
    <property type="entry name" value="RNA 3'-terminal phosphate cyclase domain"/>
    <property type="match status" value="1"/>
</dbReference>
<comment type="catalytic activity">
    <reaction evidence="4 5">
        <text>a 3'-end 3'-phospho-ribonucleotide-RNA + ATP = a 3'-end 2',3'-cyclophospho-ribonucleotide-RNA + AMP + diphosphate</text>
        <dbReference type="Rhea" id="RHEA:23976"/>
        <dbReference type="Rhea" id="RHEA-COMP:10463"/>
        <dbReference type="Rhea" id="RHEA-COMP:10464"/>
        <dbReference type="ChEBI" id="CHEBI:30616"/>
        <dbReference type="ChEBI" id="CHEBI:33019"/>
        <dbReference type="ChEBI" id="CHEBI:83062"/>
        <dbReference type="ChEBI" id="CHEBI:83064"/>
        <dbReference type="ChEBI" id="CHEBI:456215"/>
        <dbReference type="EC" id="6.5.1.4"/>
    </reaction>
</comment>
<keyword evidence="2 5" id="KW-0436">Ligase</keyword>
<dbReference type="PIRSF" id="PIRSF005378">
    <property type="entry name" value="RNA3'_term_phos_cycl_euk"/>
    <property type="match status" value="1"/>
</dbReference>
<dbReference type="AlphaFoldDB" id="A0A7C9HNY8"/>
<dbReference type="GO" id="GO:0005524">
    <property type="term" value="F:ATP binding"/>
    <property type="evidence" value="ECO:0007669"/>
    <property type="project" value="UniProtKB-KW"/>
</dbReference>
<evidence type="ECO:0000259" key="7">
    <source>
        <dbReference type="Pfam" id="PF01137"/>
    </source>
</evidence>
<feature type="binding site" evidence="5">
    <location>
        <position position="100"/>
    </location>
    <ligand>
        <name>ATP</name>
        <dbReference type="ChEBI" id="CHEBI:30616"/>
    </ligand>
</feature>
<dbReference type="RefSeq" id="WP_156643047.1">
    <property type="nucleotide sequence ID" value="NZ_WOXT01000005.1"/>
</dbReference>
<comment type="similarity">
    <text evidence="1 5">Belongs to the RNA 3'-terminal cyclase family. Type 1 subfamily.</text>
</comment>
<evidence type="ECO:0000313" key="10">
    <source>
        <dbReference type="Proteomes" id="UP000479692"/>
    </source>
</evidence>
<dbReference type="EMBL" id="WOXT01000005">
    <property type="protein sequence ID" value="MUV15450.1"/>
    <property type="molecule type" value="Genomic_DNA"/>
</dbReference>
<dbReference type="SUPFAM" id="SSF52913">
    <property type="entry name" value="RNA 3'-terminal phosphate cyclase, RPTC, insert domain"/>
    <property type="match status" value="1"/>
</dbReference>
<sequence length="340" mass="35829">MDMIELDGVAGGGQLLRTALSLALCTGTAFTMRNIRATRSRPGLLRQHLTAVQAAAAIGNARVHGAELGATSIRFEPGDVAPGDYNFALGTAGSTMLVLQTLLPALWHAGGSSRLRLEGGTHNPMAPSADFIADTFLPVLARMGVRATLSLERPGFYPAGGGAVDVVVEPCASMSQLVLDTRGPLESIEATVLLSALEASIGRRELAVLAERFDLPEDRQHFRSVRPAIGPGNALMVRVQHASHAETFTGHGERGVPAEVVAERLARQARAYLDATTACVGEHLADQLLLPMALAGGGSFTTHVASDHLRTNATLIQKFVEVDIDVLPVDDAAWRVVVTG</sequence>
<organism evidence="9 10">
    <name type="scientific">Noviluteimonas gilva</name>
    <dbReference type="NCBI Taxonomy" id="2682097"/>
    <lineage>
        <taxon>Bacteria</taxon>
        <taxon>Pseudomonadati</taxon>
        <taxon>Pseudomonadota</taxon>
        <taxon>Gammaproteobacteria</taxon>
        <taxon>Lysobacterales</taxon>
        <taxon>Lysobacteraceae</taxon>
        <taxon>Noviluteimonas</taxon>
    </lineage>
</organism>
<dbReference type="NCBIfam" id="NF003246">
    <property type="entry name" value="PRK04204.1-2"/>
    <property type="match status" value="1"/>
</dbReference>
<dbReference type="InterPro" id="IPR013792">
    <property type="entry name" value="RNA3'P_cycl/enolpyr_Trfase_a/b"/>
</dbReference>
<dbReference type="GO" id="GO:0005737">
    <property type="term" value="C:cytoplasm"/>
    <property type="evidence" value="ECO:0007669"/>
    <property type="project" value="UniProtKB-SubCell"/>
</dbReference>
<comment type="function">
    <text evidence="5">Catalyzes the conversion of 3'-phosphate to a 2',3'-cyclic phosphodiester at the end of RNA. The mechanism of action of the enzyme occurs in 3 steps: (A) adenylation of the enzyme by ATP; (B) transfer of adenylate to an RNA-N3'P to produce RNA-N3'PP5'A; (C) and attack of the adjacent 2'-hydroxyl on the 3'-phosphorus in the diester linkage to produce the cyclic end product. The biological role of this enzyme is unknown but it is likely to function in some aspects of cellular RNA processing.</text>
</comment>
<keyword evidence="5" id="KW-0963">Cytoplasm</keyword>
<evidence type="ECO:0000256" key="4">
    <source>
        <dbReference type="ARBA" id="ARBA00024481"/>
    </source>
</evidence>
<keyword evidence="5" id="KW-0067">ATP-binding</keyword>
<dbReference type="HAMAP" id="MF_00200">
    <property type="entry name" value="RTC"/>
    <property type="match status" value="1"/>
</dbReference>
<dbReference type="Gene3D" id="3.30.360.20">
    <property type="entry name" value="RNA 3'-terminal phosphate cyclase, insert domain"/>
    <property type="match status" value="1"/>
</dbReference>
<proteinExistence type="inferred from homology"/>
<dbReference type="InterPro" id="IPR036553">
    <property type="entry name" value="RPTC_insert"/>
</dbReference>
<evidence type="ECO:0000256" key="5">
    <source>
        <dbReference type="HAMAP-Rule" id="MF_00200"/>
    </source>
</evidence>
<dbReference type="NCBIfam" id="TIGR03399">
    <property type="entry name" value="RNA_3prim_cycl"/>
    <property type="match status" value="1"/>
</dbReference>
<protein>
    <recommendedName>
        <fullName evidence="5 6">RNA 3'-terminal phosphate cyclase</fullName>
        <shortName evidence="5">RNA cyclase</shortName>
        <shortName evidence="5">RNA-3'-phosphate cyclase</shortName>
        <ecNumber evidence="5 6">6.5.1.4</ecNumber>
    </recommendedName>
</protein>
<feature type="domain" description="RNA 3'-terminal phosphate cyclase insert" evidence="8">
    <location>
        <begin position="181"/>
        <end position="273"/>
    </location>
</feature>
<dbReference type="InterPro" id="IPR000228">
    <property type="entry name" value="RNA3'_term_phos_cyc"/>
</dbReference>
<keyword evidence="10" id="KW-1185">Reference proteome</keyword>
<feature type="domain" description="RNA 3'-terminal phosphate cyclase" evidence="7">
    <location>
        <begin position="11"/>
        <end position="326"/>
    </location>
</feature>
<dbReference type="SUPFAM" id="SSF55205">
    <property type="entry name" value="EPT/RTPC-like"/>
    <property type="match status" value="2"/>
</dbReference>
<dbReference type="InterPro" id="IPR037136">
    <property type="entry name" value="RNA3'_phos_cyclase_dom_sf"/>
</dbReference>
<dbReference type="PANTHER" id="PTHR11096:SF0">
    <property type="entry name" value="RNA 3'-TERMINAL PHOSPHATE CYCLASE"/>
    <property type="match status" value="1"/>
</dbReference>
<feature type="active site" description="Tele-AMP-histidine intermediate" evidence="5">
    <location>
        <position position="308"/>
    </location>
</feature>
<keyword evidence="3 5" id="KW-0547">Nucleotide-binding</keyword>
<gene>
    <name evidence="5" type="primary">rtcA</name>
    <name evidence="9" type="ORF">GN331_14685</name>
</gene>
<feature type="binding site" evidence="5">
    <location>
        <begin position="283"/>
        <end position="287"/>
    </location>
    <ligand>
        <name>ATP</name>
        <dbReference type="ChEBI" id="CHEBI:30616"/>
    </ligand>
</feature>
<name>A0A7C9HNY8_9GAMM</name>
<evidence type="ECO:0000256" key="1">
    <source>
        <dbReference type="ARBA" id="ARBA00009206"/>
    </source>
</evidence>
<dbReference type="InterPro" id="IPR017770">
    <property type="entry name" value="RNA3'_term_phos_cyc_type_1"/>
</dbReference>